<keyword evidence="7" id="KW-0804">Transcription</keyword>
<feature type="binding site" evidence="8">
    <location>
        <position position="119"/>
    </location>
    <ligand>
        <name>Zn(2+)</name>
        <dbReference type="ChEBI" id="CHEBI:29105"/>
    </ligand>
</feature>
<proteinExistence type="inferred from homology"/>
<dbReference type="Proteomes" id="UP000199411">
    <property type="component" value="Unassembled WGS sequence"/>
</dbReference>
<comment type="cofactor">
    <cofactor evidence="8">
        <name>Zn(2+)</name>
        <dbReference type="ChEBI" id="CHEBI:29105"/>
    </cofactor>
    <text evidence="8">Binds 1 zinc ion per subunit.</text>
</comment>
<dbReference type="GO" id="GO:1900376">
    <property type="term" value="P:regulation of secondary metabolite biosynthetic process"/>
    <property type="evidence" value="ECO:0007669"/>
    <property type="project" value="TreeGrafter"/>
</dbReference>
<dbReference type="CDD" id="cd07153">
    <property type="entry name" value="Fur_like"/>
    <property type="match status" value="1"/>
</dbReference>
<name>A0A1G6IQ94_9BACT</name>
<dbReference type="OrthoDB" id="8659436at2"/>
<evidence type="ECO:0000256" key="8">
    <source>
        <dbReference type="PIRSR" id="PIRSR602481-1"/>
    </source>
</evidence>
<dbReference type="PANTHER" id="PTHR33202:SF7">
    <property type="entry name" value="FERRIC UPTAKE REGULATION PROTEIN"/>
    <property type="match status" value="1"/>
</dbReference>
<dbReference type="GO" id="GO:0000976">
    <property type="term" value="F:transcription cis-regulatory region binding"/>
    <property type="evidence" value="ECO:0007669"/>
    <property type="project" value="TreeGrafter"/>
</dbReference>
<dbReference type="InterPro" id="IPR043135">
    <property type="entry name" value="Fur_C"/>
</dbReference>
<keyword evidence="6" id="KW-0238">DNA-binding</keyword>
<dbReference type="InterPro" id="IPR036390">
    <property type="entry name" value="WH_DNA-bd_sf"/>
</dbReference>
<evidence type="ECO:0000313" key="11">
    <source>
        <dbReference type="Proteomes" id="UP000199411"/>
    </source>
</evidence>
<dbReference type="RefSeq" id="WP_092127657.1">
    <property type="nucleotide sequence ID" value="NZ_FMYU01000002.1"/>
</dbReference>
<evidence type="ECO:0000256" key="5">
    <source>
        <dbReference type="ARBA" id="ARBA00023015"/>
    </source>
</evidence>
<accession>A0A1G6IQ94</accession>
<keyword evidence="11" id="KW-1185">Reference proteome</keyword>
<evidence type="ECO:0000256" key="2">
    <source>
        <dbReference type="ARBA" id="ARBA00007957"/>
    </source>
</evidence>
<keyword evidence="5" id="KW-0805">Transcription regulation</keyword>
<reference evidence="11" key="1">
    <citation type="submission" date="2016-10" db="EMBL/GenBank/DDBJ databases">
        <authorList>
            <person name="Varghese N."/>
            <person name="Submissions S."/>
        </authorList>
    </citation>
    <scope>NUCLEOTIDE SEQUENCE [LARGE SCALE GENOMIC DNA]</scope>
    <source>
        <strain evidence="11">DSM 8415</strain>
    </source>
</reference>
<sequence>MRKNTKQRAMVYEELKSRYDHPTPEELYYSIKPRYPKISIATVYRNLRILAEEGKVIEIKSDKNILRYDAKTEPHYHFKCTKCGAVLDLDIPYNKALDEELNKKGYKVDYHSTIFYGLCPNCAK</sequence>
<comment type="function">
    <text evidence="1">Acts as a global negative controlling element, employing Fe(2+) as a cofactor to bind the operator of the repressed genes.</text>
</comment>
<feature type="binding site" evidence="8">
    <location>
        <position position="80"/>
    </location>
    <ligand>
        <name>Zn(2+)</name>
        <dbReference type="ChEBI" id="CHEBI:29105"/>
    </ligand>
</feature>
<gene>
    <name evidence="10" type="ORF">SAMN05660835_00289</name>
</gene>
<dbReference type="GO" id="GO:0045892">
    <property type="term" value="P:negative regulation of DNA-templated transcription"/>
    <property type="evidence" value="ECO:0007669"/>
    <property type="project" value="TreeGrafter"/>
</dbReference>
<dbReference type="EMBL" id="FMYU01000002">
    <property type="protein sequence ID" value="SDC08732.1"/>
    <property type="molecule type" value="Genomic_DNA"/>
</dbReference>
<evidence type="ECO:0000256" key="6">
    <source>
        <dbReference type="ARBA" id="ARBA00023125"/>
    </source>
</evidence>
<protein>
    <submittedName>
        <fullName evidence="10">Fur family transcriptional regulator, peroxide stress response regulator</fullName>
    </submittedName>
</protein>
<dbReference type="GO" id="GO:0008270">
    <property type="term" value="F:zinc ion binding"/>
    <property type="evidence" value="ECO:0007669"/>
    <property type="project" value="TreeGrafter"/>
</dbReference>
<dbReference type="Gene3D" id="3.30.1490.190">
    <property type="match status" value="1"/>
</dbReference>
<dbReference type="PANTHER" id="PTHR33202">
    <property type="entry name" value="ZINC UPTAKE REGULATION PROTEIN"/>
    <property type="match status" value="1"/>
</dbReference>
<feature type="binding site" evidence="9">
    <location>
        <position position="111"/>
    </location>
    <ligand>
        <name>Fe cation</name>
        <dbReference type="ChEBI" id="CHEBI:24875"/>
    </ligand>
</feature>
<dbReference type="InterPro" id="IPR036388">
    <property type="entry name" value="WH-like_DNA-bd_sf"/>
</dbReference>
<evidence type="ECO:0000313" key="10">
    <source>
        <dbReference type="EMBL" id="SDC08732.1"/>
    </source>
</evidence>
<evidence type="ECO:0000256" key="7">
    <source>
        <dbReference type="ARBA" id="ARBA00023163"/>
    </source>
</evidence>
<keyword evidence="8" id="KW-0479">Metal-binding</keyword>
<feature type="binding site" evidence="8">
    <location>
        <position position="83"/>
    </location>
    <ligand>
        <name>Zn(2+)</name>
        <dbReference type="ChEBI" id="CHEBI:29105"/>
    </ligand>
</feature>
<keyword evidence="4 8" id="KW-0862">Zinc</keyword>
<dbReference type="InterPro" id="IPR002481">
    <property type="entry name" value="FUR"/>
</dbReference>
<keyword evidence="9" id="KW-0408">Iron</keyword>
<dbReference type="Pfam" id="PF01475">
    <property type="entry name" value="FUR"/>
    <property type="match status" value="1"/>
</dbReference>
<dbReference type="GO" id="GO:0003700">
    <property type="term" value="F:DNA-binding transcription factor activity"/>
    <property type="evidence" value="ECO:0007669"/>
    <property type="project" value="InterPro"/>
</dbReference>
<dbReference type="AlphaFoldDB" id="A0A1G6IQ94"/>
<keyword evidence="3" id="KW-0678">Repressor</keyword>
<comment type="similarity">
    <text evidence="2">Belongs to the Fur family.</text>
</comment>
<evidence type="ECO:0000256" key="1">
    <source>
        <dbReference type="ARBA" id="ARBA00002997"/>
    </source>
</evidence>
<evidence type="ECO:0000256" key="3">
    <source>
        <dbReference type="ARBA" id="ARBA00022491"/>
    </source>
</evidence>
<evidence type="ECO:0000256" key="9">
    <source>
        <dbReference type="PIRSR" id="PIRSR602481-2"/>
    </source>
</evidence>
<organism evidence="10 11">
    <name type="scientific">Desulfurella multipotens</name>
    <dbReference type="NCBI Taxonomy" id="79269"/>
    <lineage>
        <taxon>Bacteria</taxon>
        <taxon>Pseudomonadati</taxon>
        <taxon>Campylobacterota</taxon>
        <taxon>Desulfurellia</taxon>
        <taxon>Desulfurellales</taxon>
        <taxon>Desulfurellaceae</taxon>
        <taxon>Desulfurella</taxon>
    </lineage>
</organism>
<evidence type="ECO:0000256" key="4">
    <source>
        <dbReference type="ARBA" id="ARBA00022833"/>
    </source>
</evidence>
<comment type="cofactor">
    <cofactor evidence="9">
        <name>Mn(2+)</name>
        <dbReference type="ChEBI" id="CHEBI:29035"/>
    </cofactor>
    <cofactor evidence="9">
        <name>Fe(2+)</name>
        <dbReference type="ChEBI" id="CHEBI:29033"/>
    </cofactor>
    <text evidence="9">Binds 1 Mn(2+) or Fe(2+) ion per subunit.</text>
</comment>
<dbReference type="Gene3D" id="1.10.10.10">
    <property type="entry name" value="Winged helix-like DNA-binding domain superfamily/Winged helix DNA-binding domain"/>
    <property type="match status" value="1"/>
</dbReference>
<feature type="binding site" evidence="8">
    <location>
        <position position="122"/>
    </location>
    <ligand>
        <name>Zn(2+)</name>
        <dbReference type="ChEBI" id="CHEBI:29105"/>
    </ligand>
</feature>
<dbReference type="SUPFAM" id="SSF46785">
    <property type="entry name" value="Winged helix' DNA-binding domain"/>
    <property type="match status" value="1"/>
</dbReference>